<keyword evidence="1" id="KW-1185">Reference proteome</keyword>
<dbReference type="AlphaFoldDB" id="A0A0N5B0R4"/>
<dbReference type="Proteomes" id="UP000046393">
    <property type="component" value="Unplaced"/>
</dbReference>
<name>A0A0N5B0R4_9BILA</name>
<evidence type="ECO:0000313" key="1">
    <source>
        <dbReference type="Proteomes" id="UP000046393"/>
    </source>
</evidence>
<reference evidence="2" key="1">
    <citation type="submission" date="2017-02" db="UniProtKB">
        <authorList>
            <consortium name="WormBaseParasite"/>
        </authorList>
    </citation>
    <scope>IDENTIFICATION</scope>
</reference>
<proteinExistence type="predicted"/>
<dbReference type="WBParaSite" id="SMUV_0001086601-mRNA-1">
    <property type="protein sequence ID" value="SMUV_0001086601-mRNA-1"/>
    <property type="gene ID" value="SMUV_0001086601"/>
</dbReference>
<dbReference type="STRING" id="451379.A0A0N5B0R4"/>
<organism evidence="1 2">
    <name type="scientific">Syphacia muris</name>
    <dbReference type="NCBI Taxonomy" id="451379"/>
    <lineage>
        <taxon>Eukaryota</taxon>
        <taxon>Metazoa</taxon>
        <taxon>Ecdysozoa</taxon>
        <taxon>Nematoda</taxon>
        <taxon>Chromadorea</taxon>
        <taxon>Rhabditida</taxon>
        <taxon>Spirurina</taxon>
        <taxon>Oxyuridomorpha</taxon>
        <taxon>Oxyuroidea</taxon>
        <taxon>Oxyuridae</taxon>
        <taxon>Syphacia</taxon>
    </lineage>
</organism>
<sequence length="72" mass="8343">MDKSNKLPAGLISGLVYNKPEDPLTFLENAITKIRQHPEREYSWDMFNDDSSSSRRATHTQSKLLAFDHMFD</sequence>
<protein>
    <submittedName>
        <fullName evidence="2">DUF2281 domain-containing protein</fullName>
    </submittedName>
</protein>
<accession>A0A0N5B0R4</accession>
<dbReference type="SUPFAM" id="SSF47391">
    <property type="entry name" value="Dimerization-anchoring domain of cAMP-dependent PK regulatory subunit"/>
    <property type="match status" value="1"/>
</dbReference>
<evidence type="ECO:0000313" key="2">
    <source>
        <dbReference type="WBParaSite" id="SMUV_0001086601-mRNA-1"/>
    </source>
</evidence>